<reference evidence="2" key="1">
    <citation type="submission" date="2021-12" db="EMBL/GenBank/DDBJ databases">
        <title>Black yeast isolated from Biological Soil Crust.</title>
        <authorList>
            <person name="Kurbessoian T."/>
        </authorList>
    </citation>
    <scope>NUCLEOTIDE SEQUENCE</scope>
    <source>
        <strain evidence="2">CCFEE 5208</strain>
    </source>
</reference>
<protein>
    <submittedName>
        <fullName evidence="2">Uncharacterized protein</fullName>
    </submittedName>
</protein>
<feature type="compositionally biased region" description="Polar residues" evidence="1">
    <location>
        <begin position="212"/>
        <end position="222"/>
    </location>
</feature>
<dbReference type="Proteomes" id="UP001168146">
    <property type="component" value="Unassembled WGS sequence"/>
</dbReference>
<feature type="compositionally biased region" description="Pro residues" evidence="1">
    <location>
        <begin position="232"/>
        <end position="247"/>
    </location>
</feature>
<dbReference type="EMBL" id="JASUXU010000055">
    <property type="protein sequence ID" value="KAK0314343.1"/>
    <property type="molecule type" value="Genomic_DNA"/>
</dbReference>
<comment type="caution">
    <text evidence="2">The sequence shown here is derived from an EMBL/GenBank/DDBJ whole genome shotgun (WGS) entry which is preliminary data.</text>
</comment>
<name>A0AAN6FEB4_9PEZI</name>
<feature type="region of interest" description="Disordered" evidence="1">
    <location>
        <begin position="426"/>
        <end position="457"/>
    </location>
</feature>
<gene>
    <name evidence="2" type="ORF">LTR82_013060</name>
</gene>
<proteinExistence type="predicted"/>
<feature type="region of interest" description="Disordered" evidence="1">
    <location>
        <begin position="204"/>
        <end position="301"/>
    </location>
</feature>
<evidence type="ECO:0000313" key="3">
    <source>
        <dbReference type="Proteomes" id="UP001168146"/>
    </source>
</evidence>
<organism evidence="2 3">
    <name type="scientific">Friedmanniomyces endolithicus</name>
    <dbReference type="NCBI Taxonomy" id="329885"/>
    <lineage>
        <taxon>Eukaryota</taxon>
        <taxon>Fungi</taxon>
        <taxon>Dikarya</taxon>
        <taxon>Ascomycota</taxon>
        <taxon>Pezizomycotina</taxon>
        <taxon>Dothideomycetes</taxon>
        <taxon>Dothideomycetidae</taxon>
        <taxon>Mycosphaerellales</taxon>
        <taxon>Teratosphaeriaceae</taxon>
        <taxon>Friedmanniomyces</taxon>
    </lineage>
</organism>
<accession>A0AAN6FEB4</accession>
<evidence type="ECO:0000313" key="2">
    <source>
        <dbReference type="EMBL" id="KAK0314343.1"/>
    </source>
</evidence>
<evidence type="ECO:0000256" key="1">
    <source>
        <dbReference type="SAM" id="MobiDB-lite"/>
    </source>
</evidence>
<dbReference type="AlphaFoldDB" id="A0AAN6FEB4"/>
<sequence>MFGKTMLRGIASTFIDPNEERDPPPPATPVTFPAYEFNAIPEDGRGVPAVTAGLQSLFAKVTKPTDLTDRHVQVLGIDSCRPCTLDELLPQVDGVSHLPSPVSGEIITATAGEDGTLSENFGIASRRQTILNEVLEELQLDNDTAYRILGRKSKCGAQFRRFVHMHRFFDGLESMSRYWDSSADDYFEISAELCSGNGVKRLRRDQEADSSILDSPPTTTAEIKSADKSPLLPTPAPSPERNSPPPANKQAPAEAESGTQSTDAASAVAPDLLPSTRSETVRPQPHSQHQYRGRRLHTGREMPDQYRIDTVRAFIEASTMPFHCPVALPRVRPFAQIGTLTIPVGQTAAIYRYPRDRSRAREGRLEGPMVAIQVCGETEFEDVVGEPLAAQGRLHHMRELGMLLQIAQERRRSGVEINAGEGKWWTDGRRWGAGPGHEPGNGNRSPTGEKSNAKAIRDAHAKQVKAALYERWKDVKCGHGTWDPKTDYAAIGKDPSSPYDEVSVHLTASTDRIPADSIFPQVFMISSLNHHISIVKFTVHEAYIDHLVSGAPLFDSILGSSDPARPRMQRSQWFDLFDEQQRVEAFRGVWGVVAYLTRDTEASVGTCGEPPTDANGL</sequence>